<sequence length="87" mass="10022">MVQRIVESEESDPTYELVGIVTLEDIVEEILQAEIVDETDVVTDNVHRIRRRGAQLMVRCIRLYCLIVIHGLLPLSGKHVDHCERLE</sequence>
<keyword evidence="1" id="KW-0813">Transport</keyword>
<evidence type="ECO:0000313" key="3">
    <source>
        <dbReference type="WBParaSite" id="PEQ_0000891101-mRNA-1"/>
    </source>
</evidence>
<dbReference type="InterPro" id="IPR045095">
    <property type="entry name" value="ACDP"/>
</dbReference>
<dbReference type="GO" id="GO:0005886">
    <property type="term" value="C:plasma membrane"/>
    <property type="evidence" value="ECO:0007669"/>
    <property type="project" value="TreeGrafter"/>
</dbReference>
<dbReference type="Proteomes" id="UP000887564">
    <property type="component" value="Unplaced"/>
</dbReference>
<dbReference type="WBParaSite" id="PEQ_0000891101-mRNA-1">
    <property type="protein sequence ID" value="PEQ_0000891101-mRNA-1"/>
    <property type="gene ID" value="PEQ_0000891101"/>
</dbReference>
<dbReference type="GO" id="GO:0006811">
    <property type="term" value="P:monoatomic ion transport"/>
    <property type="evidence" value="ECO:0007669"/>
    <property type="project" value="UniProtKB-KW"/>
</dbReference>
<evidence type="ECO:0000313" key="2">
    <source>
        <dbReference type="Proteomes" id="UP000887564"/>
    </source>
</evidence>
<accession>A0A914S3Q2</accession>
<dbReference type="PANTHER" id="PTHR12064:SF94">
    <property type="entry name" value="UNEXTENDED PROTEIN"/>
    <property type="match status" value="1"/>
</dbReference>
<keyword evidence="1" id="KW-0406">Ion transport</keyword>
<dbReference type="PANTHER" id="PTHR12064">
    <property type="entry name" value="METAL TRANSPORTER CNNM"/>
    <property type="match status" value="1"/>
</dbReference>
<dbReference type="InterPro" id="IPR046342">
    <property type="entry name" value="CBS_dom_sf"/>
</dbReference>
<evidence type="ECO:0000256" key="1">
    <source>
        <dbReference type="ARBA" id="ARBA00023065"/>
    </source>
</evidence>
<dbReference type="GO" id="GO:0022857">
    <property type="term" value="F:transmembrane transporter activity"/>
    <property type="evidence" value="ECO:0007669"/>
    <property type="project" value="TreeGrafter"/>
</dbReference>
<protein>
    <submittedName>
        <fullName evidence="3">CBS domain-containing protein</fullName>
    </submittedName>
</protein>
<dbReference type="GO" id="GO:0010960">
    <property type="term" value="P:magnesium ion homeostasis"/>
    <property type="evidence" value="ECO:0007669"/>
    <property type="project" value="InterPro"/>
</dbReference>
<dbReference type="AlphaFoldDB" id="A0A914S3Q2"/>
<dbReference type="Gene3D" id="3.10.580.10">
    <property type="entry name" value="CBS-domain"/>
    <property type="match status" value="1"/>
</dbReference>
<organism evidence="2 3">
    <name type="scientific">Parascaris equorum</name>
    <name type="common">Equine roundworm</name>
    <dbReference type="NCBI Taxonomy" id="6256"/>
    <lineage>
        <taxon>Eukaryota</taxon>
        <taxon>Metazoa</taxon>
        <taxon>Ecdysozoa</taxon>
        <taxon>Nematoda</taxon>
        <taxon>Chromadorea</taxon>
        <taxon>Rhabditida</taxon>
        <taxon>Spirurina</taxon>
        <taxon>Ascaridomorpha</taxon>
        <taxon>Ascaridoidea</taxon>
        <taxon>Ascarididae</taxon>
        <taxon>Parascaris</taxon>
    </lineage>
</organism>
<proteinExistence type="predicted"/>
<reference evidence="3" key="1">
    <citation type="submission" date="2022-11" db="UniProtKB">
        <authorList>
            <consortium name="WormBaseParasite"/>
        </authorList>
    </citation>
    <scope>IDENTIFICATION</scope>
</reference>
<keyword evidence="2" id="KW-1185">Reference proteome</keyword>
<name>A0A914S3Q2_PAREQ</name>